<dbReference type="PROSITE" id="PS50268">
    <property type="entry name" value="CADHERIN_2"/>
    <property type="match status" value="14"/>
</dbReference>
<dbReference type="InterPro" id="IPR050174">
    <property type="entry name" value="Protocadherin/Cadherin-CA"/>
</dbReference>
<feature type="domain" description="Cadherin" evidence="9">
    <location>
        <begin position="306"/>
        <end position="406"/>
    </location>
</feature>
<dbReference type="Proteomes" id="UP000812277">
    <property type="component" value="Unassembled WGS sequence"/>
</dbReference>
<feature type="domain" description="Cadherin" evidence="9">
    <location>
        <begin position="815"/>
        <end position="908"/>
    </location>
</feature>
<dbReference type="InterPro" id="IPR002126">
    <property type="entry name" value="Cadherin-like_dom"/>
</dbReference>
<feature type="signal peptide" evidence="8">
    <location>
        <begin position="1"/>
        <end position="25"/>
    </location>
</feature>
<feature type="domain" description="Cadherin" evidence="9">
    <location>
        <begin position="1314"/>
        <end position="1408"/>
    </location>
</feature>
<feature type="domain" description="Cadherin" evidence="9">
    <location>
        <begin position="1115"/>
        <end position="1208"/>
    </location>
</feature>
<dbReference type="RefSeq" id="WP_219873316.1">
    <property type="nucleotide sequence ID" value="NZ_JAHZIJ010000010.1"/>
</dbReference>
<reference evidence="11 12" key="1">
    <citation type="submission" date="2021-07" db="EMBL/GenBank/DDBJ databases">
        <title>Paenibacillus radiodurans sp. nov., isolated from the southeastern edge of Tengger Desert.</title>
        <authorList>
            <person name="Zhang G."/>
        </authorList>
    </citation>
    <scope>NUCLEOTIDE SEQUENCE [LARGE SCALE GENOMIC DNA]</scope>
    <source>
        <strain evidence="11 12">DT7-4</strain>
    </source>
</reference>
<feature type="domain" description="SLH" evidence="10">
    <location>
        <begin position="1978"/>
        <end position="2036"/>
    </location>
</feature>
<feature type="domain" description="Cadherin" evidence="9">
    <location>
        <begin position="708"/>
        <end position="808"/>
    </location>
</feature>
<evidence type="ECO:0000256" key="6">
    <source>
        <dbReference type="ARBA" id="ARBA00022989"/>
    </source>
</evidence>
<dbReference type="InterPro" id="IPR001119">
    <property type="entry name" value="SLH_dom"/>
</dbReference>
<proteinExistence type="predicted"/>
<feature type="domain" description="Cadherin" evidence="9">
    <location>
        <begin position="1215"/>
        <end position="1308"/>
    </location>
</feature>
<organism evidence="11 12">
    <name type="scientific">Paenibacillus oenotherae</name>
    <dbReference type="NCBI Taxonomy" id="1435645"/>
    <lineage>
        <taxon>Bacteria</taxon>
        <taxon>Bacillati</taxon>
        <taxon>Bacillota</taxon>
        <taxon>Bacilli</taxon>
        <taxon>Bacillales</taxon>
        <taxon>Paenibacillaceae</taxon>
        <taxon>Paenibacillus</taxon>
    </lineage>
</organism>
<comment type="subcellular location">
    <subcellularLocation>
        <location evidence="1">Membrane</location>
        <topology evidence="1">Single-pass membrane protein</topology>
    </subcellularLocation>
    <subcellularLocation>
        <location evidence="2">Secreted</location>
    </subcellularLocation>
</comment>
<evidence type="ECO:0000256" key="2">
    <source>
        <dbReference type="ARBA" id="ARBA00004613"/>
    </source>
</evidence>
<evidence type="ECO:0000256" key="4">
    <source>
        <dbReference type="ARBA" id="ARBA00022692"/>
    </source>
</evidence>
<feature type="domain" description="Cadherin" evidence="9">
    <location>
        <begin position="206"/>
        <end position="306"/>
    </location>
</feature>
<evidence type="ECO:0000259" key="9">
    <source>
        <dbReference type="PROSITE" id="PS50268"/>
    </source>
</evidence>
<evidence type="ECO:0000313" key="11">
    <source>
        <dbReference type="EMBL" id="MBW7476074.1"/>
    </source>
</evidence>
<feature type="domain" description="Cadherin" evidence="9">
    <location>
        <begin position="1015"/>
        <end position="1108"/>
    </location>
</feature>
<evidence type="ECO:0000256" key="8">
    <source>
        <dbReference type="SAM" id="SignalP"/>
    </source>
</evidence>
<evidence type="ECO:0000256" key="1">
    <source>
        <dbReference type="ARBA" id="ARBA00004167"/>
    </source>
</evidence>
<feature type="chain" id="PRO_5046189891" evidence="8">
    <location>
        <begin position="26"/>
        <end position="2036"/>
    </location>
</feature>
<comment type="caution">
    <text evidence="11">The sequence shown here is derived from an EMBL/GenBank/DDBJ whole genome shotgun (WGS) entry which is preliminary data.</text>
</comment>
<keyword evidence="3" id="KW-0964">Secreted</keyword>
<dbReference type="Gene3D" id="2.60.40.60">
    <property type="entry name" value="Cadherins"/>
    <property type="match status" value="14"/>
</dbReference>
<dbReference type="InterPro" id="IPR015919">
    <property type="entry name" value="Cadherin-like_sf"/>
</dbReference>
<dbReference type="PANTHER" id="PTHR24028">
    <property type="entry name" value="CADHERIN-87A"/>
    <property type="match status" value="1"/>
</dbReference>
<gene>
    <name evidence="11" type="ORF">K0T92_15110</name>
</gene>
<dbReference type="InterPro" id="IPR006644">
    <property type="entry name" value="Cadg"/>
</dbReference>
<feature type="domain" description="Cadherin" evidence="9">
    <location>
        <begin position="413"/>
        <end position="508"/>
    </location>
</feature>
<dbReference type="PROSITE" id="PS51272">
    <property type="entry name" value="SLH"/>
    <property type="match status" value="3"/>
</dbReference>
<dbReference type="InterPro" id="IPR055372">
    <property type="entry name" value="CBM96"/>
</dbReference>
<dbReference type="SMART" id="SM00112">
    <property type="entry name" value="CA"/>
    <property type="match status" value="14"/>
</dbReference>
<sequence>MLVKKQLSRMVVIFLTISMMMPFIAAQRVSADDLTIRAEMDTYVDNEGSYPEGFEDLGYLTDENFVGYDADYGEAKSAMKFQLASITDPIVSAELRIYITEVFDNTPPFVSLWKSSNDAWLENTATIPAAGDAIIEGVTGFVEGQWKTFDVTDYITEQAAGDKVATFVLTGRSSGDVSQIGYYSDEDNTYYPRLVVTVNSNEAPTDINLSSSSVAENAASGTAVGTLSAVDADVGDTFTYSLVSGAGSTDNVSFQIVGNELRTAAIFDYETKNSYSIRVRVTDGEGATYEEVLTITVLNGNDAPTDITLSSSSVAENQAVSTVVGNLGTADIDGGDTFTYSLVSGAGSTDNASFKIVGSQLQTNAMFDFETKSSYSVRVRTTDSASHTFEKAFTITITNGNDAPTNISLSGSTVAEDATGGFEIGTLTTTDLDGSDTFVYSLASGAGDTDNASFVIDGDKLKTNVATIFNYETKNSYSIRIRTTDSQSHTFEKQFTITVTNVNETPTDISLSAASIAENAASATPVGTFTATDVDGGDTFTYTLATGTGDADNSSFTIVGNELRSNEVFDYETKNSYSIRVRVTDAGGSSHEKVFTITITNGNDAPTAIALTANSLAENEATGTTIGTFSATDIDSSETFAYSLVSGAGDTGNASFTIDGNTLKSAVGFNFEAQDSYSIRVRVTDGGSNTFEQTFVISVTDVNEAPTDVSLTPSSFAENTEIGETIGAFIATDADAGDTFTYALVSGTGDTDNGSFSITNDELLADDEYDFENKSSYSIRVEVTDADGLTFEKSFVVTVTDSNDPPTNLTLTGDTVEENESAGTEVGTFATVDSDAGDTFTYTLVSGTGDEDNSSFAIASNKLNISTPLNYEAQEEYSIRVRVTDSGGSTFEKSFVITATDANDAPSDITLTGTEVDENESIGTVIGTLDAVDEDASNTFTYSLAAGSGDTDNASFAIVGNELRTDDDFNHETKDSYSIRIRVTDSASGTYEEIFTITIGDVNETPTGVSLSASSIVENQAIGTSIGSFTTTDVDDGDTFTYTFVSGSGDTDNASFTIAGNVLQTGTVLDYETKDSYSVRIRVTDSGGATFEQSFPITVTDGNDGPTDIALTNDTVQENQASGETVGSLSATDSDIGDSFTYALASGSGDTDNASFSITGDVLSTSAVFDYETKSSYSIRIQATDSASNIFEKTFVIAVTDVNDAPTGLSLSASSVAENAVSGTTVGTLNAADVDLGDTFTYTLVSGAGDTDNGSFTIAGNALKTDDVFDFETKDSYSVRIRVTDSEGATFEQAYVITVTDSNDAPTVLALTGATVAENEAAGTEIGTFSTTDVDSGDSFTYSLVSGTGDTDNTSFTISGDKLLTGAVLDYESAASHSIRVRVTDSGGGIFEKAFTITVTDANDAPSDLTLTGTTIAENTAVGTAVGTLTAADLDAGETFTYTLVSGTGDADNNSFTLAGNTLQSKEVFDFETKSSYSVRVRVTDAAAHTFEKAFTITVSNANEAPSNITLDVSSVAENAVIGTSVGALATTDADSGDSFTYSLVSGEGDTNNSSFTLADNVLKTSAVFDFETKKSYSVRIKATDAGGLSFEKSFTVTVTNVSEYSPIPVTPSLPVREELKLEIIVNGQRLDELADAEKLTGMDGRETITITLDEKKLEERLEKEGPNAVVQIPVNHDADIIIGKLNGQMVKTMENKDAVLKITTKQAEYTIPAEEIDIEALRGQFGADVPLQDIEVQVEIVTVSESDADVIFKKARNGNYQIIAPPVEYKITATHNGTTVEVTDFSAYIERTIAIPDDVDPDRITTGVVVMPDGTVVHMPTKVVEINGKRYAVIKSMTNSTYTIIFNEKKFSDVAGHWSEQAVNNMASRMIINGVSDESYEPDRSVTRAEFTAIITRALGLWKPQEGASFQDVGNTSWYHDAVSIAEHYGLVTGINDTTFAPDRTVTRQEAMVIIERALKLAGQSNTLTAQQIAGALQPFKDSAQVAGWARSSAALIIEKGIMTGFNSQLNPGNALTRAETAVIIKRLLEKAELI</sequence>
<dbReference type="Pfam" id="PF00028">
    <property type="entry name" value="Cadherin"/>
    <property type="match status" value="10"/>
</dbReference>
<dbReference type="SMART" id="SM00736">
    <property type="entry name" value="CADG"/>
    <property type="match status" value="12"/>
</dbReference>
<accession>A0ABS7D806</accession>
<keyword evidence="12" id="KW-1185">Reference proteome</keyword>
<keyword evidence="4" id="KW-0812">Transmembrane</keyword>
<dbReference type="PANTHER" id="PTHR24028:SF328">
    <property type="entry name" value="CADHERIN-3"/>
    <property type="match status" value="1"/>
</dbReference>
<keyword evidence="6" id="KW-1133">Transmembrane helix</keyword>
<feature type="domain" description="Cadherin" evidence="9">
    <location>
        <begin position="915"/>
        <end position="1008"/>
    </location>
</feature>
<feature type="domain" description="Cadherin" evidence="9">
    <location>
        <begin position="615"/>
        <end position="715"/>
    </location>
</feature>
<protein>
    <submittedName>
        <fullName evidence="11">Cadherin domain-containing protein</fullName>
    </submittedName>
</protein>
<dbReference type="PRINTS" id="PR00205">
    <property type="entry name" value="CADHERIN"/>
</dbReference>
<keyword evidence="7" id="KW-0325">Glycoprotein</keyword>
<evidence type="ECO:0000256" key="5">
    <source>
        <dbReference type="ARBA" id="ARBA00022729"/>
    </source>
</evidence>
<dbReference type="Pfam" id="PF00395">
    <property type="entry name" value="SLH"/>
    <property type="match status" value="3"/>
</dbReference>
<keyword evidence="5 8" id="KW-0732">Signal</keyword>
<dbReference type="Pfam" id="PF24517">
    <property type="entry name" value="CBM96"/>
    <property type="match status" value="1"/>
</dbReference>
<evidence type="ECO:0000313" key="12">
    <source>
        <dbReference type="Proteomes" id="UP000812277"/>
    </source>
</evidence>
<feature type="domain" description="SLH" evidence="10">
    <location>
        <begin position="1911"/>
        <end position="1970"/>
    </location>
</feature>
<dbReference type="EMBL" id="JAHZIJ010000010">
    <property type="protein sequence ID" value="MBW7476074.1"/>
    <property type="molecule type" value="Genomic_DNA"/>
</dbReference>
<evidence type="ECO:0000259" key="10">
    <source>
        <dbReference type="PROSITE" id="PS51272"/>
    </source>
</evidence>
<dbReference type="SUPFAM" id="SSF49313">
    <property type="entry name" value="Cadherin-like"/>
    <property type="match status" value="14"/>
</dbReference>
<feature type="domain" description="SLH" evidence="10">
    <location>
        <begin position="1847"/>
        <end position="1910"/>
    </location>
</feature>
<keyword evidence="6" id="KW-0472">Membrane</keyword>
<evidence type="ECO:0000256" key="3">
    <source>
        <dbReference type="ARBA" id="ARBA00022525"/>
    </source>
</evidence>
<dbReference type="CDD" id="cd11304">
    <property type="entry name" value="Cadherin_repeat"/>
    <property type="match status" value="14"/>
</dbReference>
<name>A0ABS7D806_9BACL</name>
<feature type="domain" description="Cadherin" evidence="9">
    <location>
        <begin position="1515"/>
        <end position="1609"/>
    </location>
</feature>
<evidence type="ECO:0000256" key="7">
    <source>
        <dbReference type="ARBA" id="ARBA00023180"/>
    </source>
</evidence>
<feature type="domain" description="Cadherin" evidence="9">
    <location>
        <begin position="1415"/>
        <end position="1508"/>
    </location>
</feature>
<feature type="domain" description="Cadherin" evidence="9">
    <location>
        <begin position="508"/>
        <end position="608"/>
    </location>
</feature>